<proteinExistence type="predicted"/>
<sequence>MLRRRLSAALLPAALALTVGTATPAIAADSGSVTAASTTATTTTANPVTMPAGTPFGTTSAWRQDIRKAPLHPNSAAMVKNVAAQTAKLYGGVAAFNVTRYNTSFYTVPAGQKRIDLKWNDCQGKGKTPAGLFGPGGQFVQVPIPADAVPAPGTDGQLTVFSPSTDQLWEFWKAKKVDGRWQACWGGRIDGVSTDRGGFSGTFGASASGLALAGGTIGIKDVQSGSIQHAVALHLPKPGRGYSYPATRGDGWDTSAAAVPEGTRLRLDPSVDVDKLSLHPIAKMVAEAAQKYGFIVTDTSGCTSVVAESPAASIARTGTNPWTSLMGGTPQYSIMANFPWGKLQALPKNYGKP</sequence>
<keyword evidence="3" id="KW-1185">Reference proteome</keyword>
<organism evidence="2 3">
    <name type="scientific">Kineococcus halophytocola</name>
    <dbReference type="NCBI Taxonomy" id="3234027"/>
    <lineage>
        <taxon>Bacteria</taxon>
        <taxon>Bacillati</taxon>
        <taxon>Actinomycetota</taxon>
        <taxon>Actinomycetes</taxon>
        <taxon>Kineosporiales</taxon>
        <taxon>Kineosporiaceae</taxon>
        <taxon>Kineococcus</taxon>
    </lineage>
</organism>
<dbReference type="RefSeq" id="WP_370441885.1">
    <property type="nucleotide sequence ID" value="NZ_JBGFTU010000014.1"/>
</dbReference>
<protein>
    <submittedName>
        <fullName evidence="2">DUF4124 domain-containing protein</fullName>
    </submittedName>
</protein>
<feature type="chain" id="PRO_5045336082" evidence="1">
    <location>
        <begin position="28"/>
        <end position="353"/>
    </location>
</feature>
<dbReference type="EMBL" id="JBGFTU010000014">
    <property type="protein sequence ID" value="MEZ0165657.1"/>
    <property type="molecule type" value="Genomic_DNA"/>
</dbReference>
<evidence type="ECO:0000313" key="2">
    <source>
        <dbReference type="EMBL" id="MEZ0165657.1"/>
    </source>
</evidence>
<name>A0ABV4H259_9ACTN</name>
<evidence type="ECO:0000313" key="3">
    <source>
        <dbReference type="Proteomes" id="UP001565927"/>
    </source>
</evidence>
<keyword evidence="1" id="KW-0732">Signal</keyword>
<feature type="signal peptide" evidence="1">
    <location>
        <begin position="1"/>
        <end position="27"/>
    </location>
</feature>
<reference evidence="2 3" key="1">
    <citation type="submission" date="2024-07" db="EMBL/GenBank/DDBJ databases">
        <authorList>
            <person name="Thanompreechachai J."/>
            <person name="Duangmal K."/>
        </authorList>
    </citation>
    <scope>NUCLEOTIDE SEQUENCE [LARGE SCALE GENOMIC DNA]</scope>
    <source>
        <strain evidence="2 3">LSe6-4</strain>
    </source>
</reference>
<evidence type="ECO:0000256" key="1">
    <source>
        <dbReference type="SAM" id="SignalP"/>
    </source>
</evidence>
<gene>
    <name evidence="2" type="ORF">AB2L27_12920</name>
</gene>
<comment type="caution">
    <text evidence="2">The sequence shown here is derived from an EMBL/GenBank/DDBJ whole genome shotgun (WGS) entry which is preliminary data.</text>
</comment>
<accession>A0ABV4H259</accession>
<dbReference type="Proteomes" id="UP001565927">
    <property type="component" value="Unassembled WGS sequence"/>
</dbReference>